<dbReference type="AlphaFoldDB" id="A0A0C3BZ44"/>
<dbReference type="NCBIfam" id="TIGR00614">
    <property type="entry name" value="recQ_fam"/>
    <property type="match status" value="1"/>
</dbReference>
<evidence type="ECO:0000256" key="11">
    <source>
        <dbReference type="RuleBase" id="RU364117"/>
    </source>
</evidence>
<evidence type="ECO:0000256" key="12">
    <source>
        <dbReference type="SAM" id="Coils"/>
    </source>
</evidence>
<dbReference type="Pfam" id="PF00270">
    <property type="entry name" value="DEAD"/>
    <property type="match status" value="1"/>
</dbReference>
<dbReference type="InterPro" id="IPR001650">
    <property type="entry name" value="Helicase_C-like"/>
</dbReference>
<dbReference type="InterPro" id="IPR004589">
    <property type="entry name" value="DNA_helicase_ATP-dep_RecQ"/>
</dbReference>
<dbReference type="PANTHER" id="PTHR13710:SF105">
    <property type="entry name" value="ATP-DEPENDENT DNA HELICASE Q1"/>
    <property type="match status" value="1"/>
</dbReference>
<dbReference type="GO" id="GO:0005694">
    <property type="term" value="C:chromosome"/>
    <property type="evidence" value="ECO:0007669"/>
    <property type="project" value="TreeGrafter"/>
</dbReference>
<dbReference type="PANTHER" id="PTHR13710">
    <property type="entry name" value="DNA HELICASE RECQ FAMILY MEMBER"/>
    <property type="match status" value="1"/>
</dbReference>
<dbReference type="SMART" id="SM00490">
    <property type="entry name" value="HELICc"/>
    <property type="match status" value="1"/>
</dbReference>
<dbReference type="GO" id="GO:0016887">
    <property type="term" value="F:ATP hydrolysis activity"/>
    <property type="evidence" value="ECO:0007669"/>
    <property type="project" value="RHEA"/>
</dbReference>
<sequence>MPRFGFEEGDYVASDDLPSVIECTRQIYEDSARASSSSNINHIEDYGRKNADIRGRIAELDAELLGLEADKASIANQISLRLQEKEDLEKQLVQSNGSRVDPKGKGKAQQGINYTTSNFAWSKPLEARMKAVFGINEFRLCQRGACNANMDNRDIVCIMPTGGGKSLTYQLPALMTAGCTLVISPLISLMSDQVLHLAEVGVEATMITSTTPKAEKKEIIQRLYALSERKLGPHEKEIKLAYVTPERIKGDKAFLALMQRLDNAKKLARIVIDEAHCVSQLGHDFRPDYKELHILRQLFPRVPIMALSATCGPQVLEDLIKTLGLRKVIDGNDADPLGTVYFSSPLYRKNLHYRIVPKPDKAADQFVAMKEYILEHHANDTGIIYCYSVKDTHTVAEKLFDISEGRIKTGVYNASVAPGEKERLHIAWRAGKVKVVCATIAFGMGIDKGDVRFVLHHSVRISKSLEGFYQESGRAGRDGKDSDCVLYYRPQDASALAGLTASEKGGSAKLHAILEFAEDLRKCRKVQFAEYFSHSSHLSISSWSTSDVGALDPCGHCDNCTRAPESIERRDMTIATWQILKVLQAVRQGGGRLTLSGLAALVRGGRIGSFDVAVKKKGKKGGADGVGKGSVDLDDLVGGPVEMKKLDIEHLLVQLLTRKYLQEELHQTSYQVLAYLAPGPLAARLTHHQTRESVSSNANLKLELYFVKAASKAKAKDKGKAKDTGKKKDVNGSSKSSIPKKRRSSGANKDEDAEERSDGGSVSFEDDEDDDERDNLGHRNRPPSKRGAVMPSRTAAAAHTASDGYEEIDIYASDLDDSDSEVTYDWSHSMRDEPRAKRRRKSSDTNVGGTQAGYRMNIVKEGDNEVMVLSSD</sequence>
<dbReference type="GO" id="GO:0005634">
    <property type="term" value="C:nucleus"/>
    <property type="evidence" value="ECO:0007669"/>
    <property type="project" value="UniProtKB-SubCell"/>
</dbReference>
<feature type="coiled-coil region" evidence="12">
    <location>
        <begin position="43"/>
        <end position="77"/>
    </location>
</feature>
<dbReference type="InterPro" id="IPR011545">
    <property type="entry name" value="DEAD/DEAH_box_helicase_dom"/>
</dbReference>
<reference evidence="17" key="2">
    <citation type="submission" date="2015-01" db="EMBL/GenBank/DDBJ databases">
        <title>Evolutionary Origins and Diversification of the Mycorrhizal Mutualists.</title>
        <authorList>
            <consortium name="DOE Joint Genome Institute"/>
            <consortium name="Mycorrhizal Genomics Consortium"/>
            <person name="Kohler A."/>
            <person name="Kuo A."/>
            <person name="Nagy L.G."/>
            <person name="Floudas D."/>
            <person name="Copeland A."/>
            <person name="Barry K.W."/>
            <person name="Cichocki N."/>
            <person name="Veneault-Fourrey C."/>
            <person name="LaButti K."/>
            <person name="Lindquist E.A."/>
            <person name="Lipzen A."/>
            <person name="Lundell T."/>
            <person name="Morin E."/>
            <person name="Murat C."/>
            <person name="Riley R."/>
            <person name="Ohm R."/>
            <person name="Sun H."/>
            <person name="Tunlid A."/>
            <person name="Henrissat B."/>
            <person name="Grigoriev I.V."/>
            <person name="Hibbett D.S."/>
            <person name="Martin F."/>
        </authorList>
    </citation>
    <scope>NUCLEOTIDE SEQUENCE [LARGE SCALE GENOMIC DNA]</scope>
    <source>
        <strain evidence="17">h7</strain>
    </source>
</reference>
<keyword evidence="7" id="KW-0238">DNA-binding</keyword>
<keyword evidence="8" id="KW-0413">Isomerase</keyword>
<keyword evidence="2" id="KW-0479">Metal-binding</keyword>
<dbReference type="SMART" id="SM00487">
    <property type="entry name" value="DEXDc"/>
    <property type="match status" value="1"/>
</dbReference>
<dbReference type="InterPro" id="IPR027417">
    <property type="entry name" value="P-loop_NTPase"/>
</dbReference>
<keyword evidence="17" id="KW-1185">Reference proteome</keyword>
<evidence type="ECO:0000313" key="17">
    <source>
        <dbReference type="Proteomes" id="UP000053424"/>
    </source>
</evidence>
<evidence type="ECO:0000256" key="5">
    <source>
        <dbReference type="ARBA" id="ARBA00022806"/>
    </source>
</evidence>
<dbReference type="HOGENOM" id="CLU_001103_12_5_1"/>
<evidence type="ECO:0000256" key="1">
    <source>
        <dbReference type="ARBA" id="ARBA00005446"/>
    </source>
</evidence>
<dbReference type="EC" id="5.6.2.4" evidence="11"/>
<evidence type="ECO:0000256" key="4">
    <source>
        <dbReference type="ARBA" id="ARBA00022801"/>
    </source>
</evidence>
<protein>
    <recommendedName>
        <fullName evidence="11">ATP-dependent DNA helicase</fullName>
        <ecNumber evidence="11">5.6.2.4</ecNumber>
    </recommendedName>
</protein>
<dbReference type="Pfam" id="PF00271">
    <property type="entry name" value="Helicase_C"/>
    <property type="match status" value="1"/>
</dbReference>
<dbReference type="GO" id="GO:0046872">
    <property type="term" value="F:metal ion binding"/>
    <property type="evidence" value="ECO:0007669"/>
    <property type="project" value="UniProtKB-KW"/>
</dbReference>
<dbReference type="SUPFAM" id="SSF52540">
    <property type="entry name" value="P-loop containing nucleoside triphosphate hydrolases"/>
    <property type="match status" value="1"/>
</dbReference>
<keyword evidence="4 11" id="KW-0378">Hydrolase</keyword>
<organism evidence="16 17">
    <name type="scientific">Hebeloma cylindrosporum</name>
    <dbReference type="NCBI Taxonomy" id="76867"/>
    <lineage>
        <taxon>Eukaryota</taxon>
        <taxon>Fungi</taxon>
        <taxon>Dikarya</taxon>
        <taxon>Basidiomycota</taxon>
        <taxon>Agaricomycotina</taxon>
        <taxon>Agaricomycetes</taxon>
        <taxon>Agaricomycetidae</taxon>
        <taxon>Agaricales</taxon>
        <taxon>Agaricineae</taxon>
        <taxon>Hymenogastraceae</taxon>
        <taxon>Hebeloma</taxon>
    </lineage>
</organism>
<gene>
    <name evidence="16" type="ORF">M413DRAFT_449052</name>
</gene>
<evidence type="ECO:0000256" key="6">
    <source>
        <dbReference type="ARBA" id="ARBA00022840"/>
    </source>
</evidence>
<evidence type="ECO:0000256" key="2">
    <source>
        <dbReference type="ARBA" id="ARBA00022723"/>
    </source>
</evidence>
<feature type="domain" description="Helicase C-terminal" evidence="15">
    <location>
        <begin position="368"/>
        <end position="521"/>
    </location>
</feature>
<evidence type="ECO:0000256" key="9">
    <source>
        <dbReference type="ARBA" id="ARBA00023242"/>
    </source>
</evidence>
<evidence type="ECO:0000256" key="13">
    <source>
        <dbReference type="SAM" id="MobiDB-lite"/>
    </source>
</evidence>
<dbReference type="InterPro" id="IPR032284">
    <property type="entry name" value="RecQ_Zn-bd"/>
</dbReference>
<evidence type="ECO:0000256" key="3">
    <source>
        <dbReference type="ARBA" id="ARBA00022741"/>
    </source>
</evidence>
<reference evidence="16 17" key="1">
    <citation type="submission" date="2014-04" db="EMBL/GenBank/DDBJ databases">
        <authorList>
            <consortium name="DOE Joint Genome Institute"/>
            <person name="Kuo A."/>
            <person name="Gay G."/>
            <person name="Dore J."/>
            <person name="Kohler A."/>
            <person name="Nagy L.G."/>
            <person name="Floudas D."/>
            <person name="Copeland A."/>
            <person name="Barry K.W."/>
            <person name="Cichocki N."/>
            <person name="Veneault-Fourrey C."/>
            <person name="LaButti K."/>
            <person name="Lindquist E.A."/>
            <person name="Lipzen A."/>
            <person name="Lundell T."/>
            <person name="Morin E."/>
            <person name="Murat C."/>
            <person name="Sun H."/>
            <person name="Tunlid A."/>
            <person name="Henrissat B."/>
            <person name="Grigoriev I.V."/>
            <person name="Hibbett D.S."/>
            <person name="Martin F."/>
            <person name="Nordberg H.P."/>
            <person name="Cantor M.N."/>
            <person name="Hua S.X."/>
        </authorList>
    </citation>
    <scope>NUCLEOTIDE SEQUENCE [LARGE SCALE GENOMIC DNA]</scope>
    <source>
        <strain evidence="17">h7</strain>
    </source>
</reference>
<dbReference type="GO" id="GO:0005524">
    <property type="term" value="F:ATP binding"/>
    <property type="evidence" value="ECO:0007669"/>
    <property type="project" value="UniProtKB-KW"/>
</dbReference>
<dbReference type="Pfam" id="PF16124">
    <property type="entry name" value="RecQ_Zn_bind"/>
    <property type="match status" value="1"/>
</dbReference>
<evidence type="ECO:0000259" key="15">
    <source>
        <dbReference type="PROSITE" id="PS51194"/>
    </source>
</evidence>
<evidence type="ECO:0000256" key="7">
    <source>
        <dbReference type="ARBA" id="ARBA00023125"/>
    </source>
</evidence>
<dbReference type="PROSITE" id="PS00690">
    <property type="entry name" value="DEAH_ATP_HELICASE"/>
    <property type="match status" value="1"/>
</dbReference>
<dbReference type="PROSITE" id="PS51192">
    <property type="entry name" value="HELICASE_ATP_BIND_1"/>
    <property type="match status" value="1"/>
</dbReference>
<evidence type="ECO:0000313" key="16">
    <source>
        <dbReference type="EMBL" id="KIM36716.1"/>
    </source>
</evidence>
<feature type="region of interest" description="Disordered" evidence="13">
    <location>
        <begin position="818"/>
        <end position="855"/>
    </location>
</feature>
<dbReference type="OrthoDB" id="10261556at2759"/>
<dbReference type="GO" id="GO:0003677">
    <property type="term" value="F:DNA binding"/>
    <property type="evidence" value="ECO:0007669"/>
    <property type="project" value="UniProtKB-KW"/>
</dbReference>
<comment type="catalytic activity">
    <reaction evidence="11">
        <text>ATP + H2O = ADP + phosphate + H(+)</text>
        <dbReference type="Rhea" id="RHEA:13065"/>
        <dbReference type="ChEBI" id="CHEBI:15377"/>
        <dbReference type="ChEBI" id="CHEBI:15378"/>
        <dbReference type="ChEBI" id="CHEBI:30616"/>
        <dbReference type="ChEBI" id="CHEBI:43474"/>
        <dbReference type="ChEBI" id="CHEBI:456216"/>
    </reaction>
</comment>
<dbReference type="CDD" id="cd17920">
    <property type="entry name" value="DEXHc_RecQ"/>
    <property type="match status" value="1"/>
</dbReference>
<dbReference type="InterPro" id="IPR036388">
    <property type="entry name" value="WH-like_DNA-bd_sf"/>
</dbReference>
<feature type="domain" description="Helicase ATP-binding" evidence="14">
    <location>
        <begin position="146"/>
        <end position="329"/>
    </location>
</feature>
<dbReference type="Gene3D" id="1.10.10.10">
    <property type="entry name" value="Winged helix-like DNA-binding domain superfamily/Winged helix DNA-binding domain"/>
    <property type="match status" value="1"/>
</dbReference>
<dbReference type="InterPro" id="IPR002464">
    <property type="entry name" value="DNA/RNA_helicase_DEAH_CS"/>
</dbReference>
<dbReference type="Gene3D" id="3.40.50.300">
    <property type="entry name" value="P-loop containing nucleotide triphosphate hydrolases"/>
    <property type="match status" value="2"/>
</dbReference>
<dbReference type="InterPro" id="IPR014001">
    <property type="entry name" value="Helicase_ATP-bd"/>
</dbReference>
<evidence type="ECO:0000259" key="14">
    <source>
        <dbReference type="PROSITE" id="PS51192"/>
    </source>
</evidence>
<dbReference type="GO" id="GO:0009378">
    <property type="term" value="F:four-way junction helicase activity"/>
    <property type="evidence" value="ECO:0007669"/>
    <property type="project" value="TreeGrafter"/>
</dbReference>
<keyword evidence="3 11" id="KW-0547">Nucleotide-binding</keyword>
<keyword evidence="6 11" id="KW-0067">ATP-binding</keyword>
<dbReference type="GO" id="GO:0005737">
    <property type="term" value="C:cytoplasm"/>
    <property type="evidence" value="ECO:0007669"/>
    <property type="project" value="TreeGrafter"/>
</dbReference>
<dbReference type="GO" id="GO:0043138">
    <property type="term" value="F:3'-5' DNA helicase activity"/>
    <property type="evidence" value="ECO:0007669"/>
    <property type="project" value="UniProtKB-EC"/>
</dbReference>
<dbReference type="PROSITE" id="PS51194">
    <property type="entry name" value="HELICASE_CTER"/>
    <property type="match status" value="1"/>
</dbReference>
<name>A0A0C3BZ44_HEBCY</name>
<proteinExistence type="inferred from homology"/>
<keyword evidence="9 11" id="KW-0539">Nucleus</keyword>
<comment type="similarity">
    <text evidence="1 11">Belongs to the helicase family. RecQ subfamily.</text>
</comment>
<feature type="compositionally biased region" description="Acidic residues" evidence="13">
    <location>
        <begin position="764"/>
        <end position="773"/>
    </location>
</feature>
<dbReference type="Proteomes" id="UP000053424">
    <property type="component" value="Unassembled WGS sequence"/>
</dbReference>
<dbReference type="FunFam" id="3.40.50.300:FF:001389">
    <property type="entry name" value="ATP-dependent DNA helicase RecQ"/>
    <property type="match status" value="1"/>
</dbReference>
<keyword evidence="5 11" id="KW-0347">Helicase</keyword>
<feature type="region of interest" description="Disordered" evidence="13">
    <location>
        <begin position="715"/>
        <end position="805"/>
    </location>
</feature>
<dbReference type="EMBL" id="KN831803">
    <property type="protein sequence ID" value="KIM36716.1"/>
    <property type="molecule type" value="Genomic_DNA"/>
</dbReference>
<comment type="catalytic activity">
    <reaction evidence="10 11">
        <text>Couples ATP hydrolysis with the unwinding of duplex DNA by translocating in the 3'-5' direction.</text>
        <dbReference type="EC" id="5.6.2.4"/>
    </reaction>
</comment>
<keyword evidence="12" id="KW-0175">Coiled coil</keyword>
<accession>A0A0C3BZ44</accession>
<dbReference type="GO" id="GO:0000724">
    <property type="term" value="P:double-strand break repair via homologous recombination"/>
    <property type="evidence" value="ECO:0007669"/>
    <property type="project" value="TreeGrafter"/>
</dbReference>
<dbReference type="STRING" id="686832.A0A0C3BZ44"/>
<evidence type="ECO:0000256" key="10">
    <source>
        <dbReference type="ARBA" id="ARBA00034617"/>
    </source>
</evidence>
<evidence type="ECO:0000256" key="8">
    <source>
        <dbReference type="ARBA" id="ARBA00023235"/>
    </source>
</evidence>
<feature type="compositionally biased region" description="Basic and acidic residues" evidence="13">
    <location>
        <begin position="715"/>
        <end position="730"/>
    </location>
</feature>
<comment type="subcellular location">
    <subcellularLocation>
        <location evidence="11">Nucleus</location>
    </subcellularLocation>
</comment>